<dbReference type="InterPro" id="IPR036943">
    <property type="entry name" value="FN_type2_sf"/>
</dbReference>
<feature type="disulfide bond" evidence="9">
    <location>
        <begin position="372"/>
        <end position="398"/>
    </location>
</feature>
<evidence type="ECO:0000259" key="13">
    <source>
        <dbReference type="PROSITE" id="PS51091"/>
    </source>
</evidence>
<dbReference type="KEGG" id="tng:GSTEN00018003G001"/>
<evidence type="ECO:0000256" key="5">
    <source>
        <dbReference type="ARBA" id="ARBA00022889"/>
    </source>
</evidence>
<dbReference type="EMBL" id="CAAE01014581">
    <property type="protein sequence ID" value="CAF99792.1"/>
    <property type="molecule type" value="Genomic_DNA"/>
</dbReference>
<dbReference type="Pfam" id="PF00039">
    <property type="entry name" value="fn1"/>
    <property type="match status" value="8"/>
</dbReference>
<evidence type="ECO:0000256" key="3">
    <source>
        <dbReference type="ARBA" id="ARBA00022674"/>
    </source>
</evidence>
<feature type="region of interest" description="Disordered" evidence="10">
    <location>
        <begin position="1041"/>
        <end position="1061"/>
    </location>
</feature>
<evidence type="ECO:0000256" key="11">
    <source>
        <dbReference type="SAM" id="SignalP"/>
    </source>
</evidence>
<dbReference type="SMART" id="SM00059">
    <property type="entry name" value="FN2"/>
    <property type="match status" value="2"/>
</dbReference>
<dbReference type="InterPro" id="IPR000562">
    <property type="entry name" value="FN_type2_dom"/>
</dbReference>
<dbReference type="InterPro" id="IPR003961">
    <property type="entry name" value="FN3_dom"/>
</dbReference>
<keyword evidence="6" id="KW-0133">Cell shape</keyword>
<evidence type="ECO:0000256" key="10">
    <source>
        <dbReference type="SAM" id="MobiDB-lite"/>
    </source>
</evidence>
<feature type="domain" description="Fibronectin type-I" evidence="13">
    <location>
        <begin position="480"/>
        <end position="524"/>
    </location>
</feature>
<keyword evidence="7 9" id="KW-1015">Disulfide bond</keyword>
<comment type="caution">
    <text evidence="15">The sequence shown here is derived from an EMBL/GenBank/DDBJ whole genome shotgun (WGS) entry which is preliminary data.</text>
</comment>
<feature type="domain" description="Fibronectin type-I" evidence="13">
    <location>
        <begin position="161"/>
        <end position="204"/>
    </location>
</feature>
<keyword evidence="5" id="KW-0130">Cell adhesion</keyword>
<name>Q4SHU0_TETNG</name>
<evidence type="ECO:0000259" key="12">
    <source>
        <dbReference type="PROSITE" id="PS50853"/>
    </source>
</evidence>
<feature type="domain" description="Fibronectin type-I" evidence="13">
    <location>
        <begin position="206"/>
        <end position="250"/>
    </location>
</feature>
<dbReference type="SMART" id="SM00060">
    <property type="entry name" value="FN3"/>
    <property type="match status" value="8"/>
</dbReference>
<dbReference type="FunFam" id="2.10.70.10:FF:000018">
    <property type="entry name" value="Fibronectin 1"/>
    <property type="match status" value="2"/>
</dbReference>
<dbReference type="OrthoDB" id="261433at2759"/>
<dbReference type="PROSITE" id="PS00023">
    <property type="entry name" value="FN2_1"/>
    <property type="match status" value="1"/>
</dbReference>
<accession>Q4SHU0</accession>
<feature type="signal peptide" evidence="11">
    <location>
        <begin position="1"/>
        <end position="21"/>
    </location>
</feature>
<dbReference type="GO" id="GO:0008360">
    <property type="term" value="P:regulation of cell shape"/>
    <property type="evidence" value="ECO:0007669"/>
    <property type="project" value="UniProtKB-KW"/>
</dbReference>
<dbReference type="PANTHER" id="PTHR46708:SF4">
    <property type="entry name" value="FIBRONECTIN"/>
    <property type="match status" value="1"/>
</dbReference>
<dbReference type="Gene3D" id="2.10.70.10">
    <property type="entry name" value="Complement Module, domain 1"/>
    <property type="match status" value="9"/>
</dbReference>
<feature type="domain" description="Fibronectin type-III" evidence="12">
    <location>
        <begin position="735"/>
        <end position="825"/>
    </location>
</feature>
<dbReference type="GO" id="GO:0008201">
    <property type="term" value="F:heparin binding"/>
    <property type="evidence" value="ECO:0007669"/>
    <property type="project" value="UniProtKB-KW"/>
</dbReference>
<dbReference type="InterPro" id="IPR050991">
    <property type="entry name" value="ECM_Regulatory_Proteins"/>
</dbReference>
<dbReference type="InterPro" id="IPR000083">
    <property type="entry name" value="Fibronectin_type1"/>
</dbReference>
<dbReference type="Gene3D" id="2.60.40.10">
    <property type="entry name" value="Immunoglobulins"/>
    <property type="match status" value="8"/>
</dbReference>
<dbReference type="CDD" id="cd00063">
    <property type="entry name" value="FN3"/>
    <property type="match status" value="8"/>
</dbReference>
<dbReference type="FunFam" id="2.10.70.10:FF:000007">
    <property type="entry name" value="Fibronectin 1"/>
    <property type="match status" value="1"/>
</dbReference>
<dbReference type="PRINTS" id="PR00013">
    <property type="entry name" value="FNTYPEII"/>
</dbReference>
<dbReference type="InterPro" id="IPR013783">
    <property type="entry name" value="Ig-like_fold"/>
</dbReference>
<gene>
    <name evidence="15" type="ORF">GSTENG00018003001</name>
</gene>
<dbReference type="FunFam" id="2.10.10.10:FF:000001">
    <property type="entry name" value="Fibronectin 1a isoform 1"/>
    <property type="match status" value="2"/>
</dbReference>
<dbReference type="CDD" id="cd00062">
    <property type="entry name" value="FN2"/>
    <property type="match status" value="2"/>
</dbReference>
<dbReference type="InterPro" id="IPR036116">
    <property type="entry name" value="FN3_sf"/>
</dbReference>
<evidence type="ECO:0000256" key="8">
    <source>
        <dbReference type="ARBA" id="ARBA00023180"/>
    </source>
</evidence>
<feature type="domain" description="Fibronectin type-III" evidence="12">
    <location>
        <begin position="1098"/>
        <end position="1191"/>
    </location>
</feature>
<evidence type="ECO:0000256" key="9">
    <source>
        <dbReference type="PROSITE-ProRule" id="PRU00479"/>
    </source>
</evidence>
<dbReference type="SUPFAM" id="SSF57603">
    <property type="entry name" value="FnI-like domain"/>
    <property type="match status" value="9"/>
</dbReference>
<feature type="domain" description="Fibronectin type-III" evidence="12">
    <location>
        <begin position="830"/>
        <end position="921"/>
    </location>
</feature>
<dbReference type="SMART" id="SM00058">
    <property type="entry name" value="FN1"/>
    <property type="match status" value="9"/>
</dbReference>
<dbReference type="Gene3D" id="2.10.10.10">
    <property type="entry name" value="Fibronectin, type II, collagen-binding"/>
    <property type="match status" value="2"/>
</dbReference>
<dbReference type="GO" id="GO:0005615">
    <property type="term" value="C:extracellular space"/>
    <property type="evidence" value="ECO:0007669"/>
    <property type="project" value="UniProtKB-ARBA"/>
</dbReference>
<evidence type="ECO:0000256" key="4">
    <source>
        <dbReference type="ARBA" id="ARBA00022737"/>
    </source>
</evidence>
<keyword evidence="8" id="KW-0325">Glycoprotein</keyword>
<sequence length="1395" mass="155908">MTRNPLTGLLVALCVSSAVHGASRSRRQTGQYQVYPDIHQATDAATVGCEENGRTYRLNEQWEKEYLGSTLVCTCNGAAGIKCKTKPEDLKAAHMEERPHDGGKNTNFLFFLFAVEESCYDKYNHQTYQVGETYERPKDGMIWDCTCIGSGRGKISCTIANRCHEGGRSYKIGDTWKRPHETADYMLECVCLGNGKGEWTCKPVAERCYDNNAASSYVVGETWEKPYQGWMMLECTCLGEGSGRITCSSRNRCNDQDTRRAYRIGDTWTKPDSSGYTLQCQCLGNARGEWKCERHNAGRSTGAVVVTPTQSRQRLEGTCRTDAGVMYSDGQRWFRHQGSQQMICTCLGNGISCQEYEVRNQAYGGNSNGQPCALPFVFRGKTYYSCTSDGRVDGQLWCSTTSDFEKDRQYSFCTEKNVIIATRGGNSNGALCHFPFLYGGRNYTDCTSDGRRDTMRWCGTTHDYDSDQLYGFCPMAAHEELCTTSDGVMHRVGDKWDKRHDVGGHMMQCTCLGNGRGEWSCVAYSQLRDQCIVDGIYYEVNQEFSKRHEEGYMMNCTCFGQGRGRWKCDAVDQCQEPQTRSFYQIGESWDKVLHNTRYRCYCYGNGIGEMSCQPLGSAYDGHRPVQVIITEAGKQPDSHPIQWNAPSSAHITQYILKWRIVKKFSETWREVAIPGHVNSYTISGLRPGVTYEGQLISILRYGRREITRFEFTTTDGSRLPHTASSVTIGDLLPGRQYDVRVYELPTQGEPHLILTTSQTTGYRVVYTPSVEGSSTELTLSDSATSVNLVDLKPGLLYNISIYAMKRNRESEPIFVQVHTRGSPQSGKVPAPTNLQFHEVSDVMITLLWNAPPKDVTGYRVTYSPVGTNNADLRPLSLPVSPNTYADITHLQPGTLYRFYVYAVNGGVESKPLVGQKSTKPDSPINVRFSDVSHNSALVIWEAPRAVVTGYRLFLSLETSSPIEKRIPAGVTQYPLKNLRPDTEYTVKLHSELNNELSEGVTSMFRTSPQLGNAPQFNTEVTDTSITIIWIPVQRFSYKLSVRPSQSGENPKEKTSDTGRIYIPGLIPGTQYTYSVQPIYNGRNRGNPIVRDVVTALSPPTELQVSSRPGPDLTVHWVASSSPGITGYRVTSTPSSDQRGNSLDESVDAQKTSITLESLTPGVEYNISVYTIKDRLESAPVSIVVTPAIPAPTKLQFGPVGPDYIRVTWTVPYTATASDISRFVIRYHPVATDDDVKEVNVGGATNTFLLQSKFQDDAFCAHRLFLCRYLYSILHSDLLPNTEYRINVVSVYGEQESQPATGTQRTTLDSPTGLDFSKINTNSFDVYWVAPTSTITGYRIRYQKTSGGRKIEQRMPPTRNHFTLTDLEPGDRVSDSCVCCKRQSGEPAPDWHTGHQ</sequence>
<feature type="domain" description="Fibronectin type-II" evidence="14">
    <location>
        <begin position="367"/>
        <end position="415"/>
    </location>
</feature>
<dbReference type="FunFam" id="2.10.70.10:FF:000006">
    <property type="entry name" value="Fibronectin 1"/>
    <property type="match status" value="1"/>
</dbReference>
<dbReference type="CDD" id="cd00061">
    <property type="entry name" value="FN1"/>
    <property type="match status" value="8"/>
</dbReference>
<dbReference type="PROSITE" id="PS51091">
    <property type="entry name" value="FN1_2"/>
    <property type="match status" value="7"/>
</dbReference>
<feature type="domain" description="Fibronectin type-III" evidence="12">
    <location>
        <begin position="1309"/>
        <end position="1395"/>
    </location>
</feature>
<feature type="domain" description="Fibronectin type-II" evidence="14">
    <location>
        <begin position="427"/>
        <end position="475"/>
    </location>
</feature>
<dbReference type="FunFam" id="2.60.40.10:FF:000099">
    <property type="entry name" value="Fibronectin 1"/>
    <property type="match status" value="1"/>
</dbReference>
<dbReference type="SUPFAM" id="SSF57440">
    <property type="entry name" value="Kringle-like"/>
    <property type="match status" value="2"/>
</dbReference>
<evidence type="ECO:0000256" key="7">
    <source>
        <dbReference type="ARBA" id="ARBA00023157"/>
    </source>
</evidence>
<feature type="domain" description="Fibronectin type-I" evidence="13">
    <location>
        <begin position="117"/>
        <end position="160"/>
    </location>
</feature>
<keyword evidence="3" id="KW-0358">Heparin-binding</keyword>
<evidence type="ECO:0000256" key="2">
    <source>
        <dbReference type="ARBA" id="ARBA00022486"/>
    </source>
</evidence>
<evidence type="ECO:0000313" key="15">
    <source>
        <dbReference type="EMBL" id="CAF99792.1"/>
    </source>
</evidence>
<evidence type="ECO:0000259" key="14">
    <source>
        <dbReference type="PROSITE" id="PS51092"/>
    </source>
</evidence>
<feature type="disulfide bond" evidence="9">
    <location>
        <begin position="446"/>
        <end position="473"/>
    </location>
</feature>
<organism evidence="15">
    <name type="scientific">Tetraodon nigroviridis</name>
    <name type="common">Spotted green pufferfish</name>
    <name type="synonym">Chelonodon nigroviridis</name>
    <dbReference type="NCBI Taxonomy" id="99883"/>
    <lineage>
        <taxon>Eukaryota</taxon>
        <taxon>Metazoa</taxon>
        <taxon>Chordata</taxon>
        <taxon>Craniata</taxon>
        <taxon>Vertebrata</taxon>
        <taxon>Euteleostomi</taxon>
        <taxon>Actinopterygii</taxon>
        <taxon>Neopterygii</taxon>
        <taxon>Teleostei</taxon>
        <taxon>Neoteleostei</taxon>
        <taxon>Acanthomorphata</taxon>
        <taxon>Eupercaria</taxon>
        <taxon>Tetraodontiformes</taxon>
        <taxon>Tetradontoidea</taxon>
        <taxon>Tetraodontidae</taxon>
        <taxon>Tetraodon</taxon>
    </lineage>
</organism>
<dbReference type="Pfam" id="PF00041">
    <property type="entry name" value="fn3"/>
    <property type="match status" value="8"/>
</dbReference>
<keyword evidence="2" id="KW-0011">Acute phase</keyword>
<dbReference type="Pfam" id="PF00040">
    <property type="entry name" value="fn2"/>
    <property type="match status" value="2"/>
</dbReference>
<dbReference type="PANTHER" id="PTHR46708">
    <property type="entry name" value="TENASCIN"/>
    <property type="match status" value="1"/>
</dbReference>
<feature type="disulfide bond" evidence="9">
    <location>
        <begin position="432"/>
        <end position="458"/>
    </location>
</feature>
<proteinExistence type="predicted"/>
<dbReference type="PROSITE" id="PS01253">
    <property type="entry name" value="FN1_1"/>
    <property type="match status" value="4"/>
</dbReference>
<reference evidence="15" key="2">
    <citation type="submission" date="2004-02" db="EMBL/GenBank/DDBJ databases">
        <authorList>
            <consortium name="Genoscope"/>
            <consortium name="Whitehead Institute Centre for Genome Research"/>
        </authorList>
    </citation>
    <scope>NUCLEOTIDE SEQUENCE</scope>
</reference>
<keyword evidence="11" id="KW-0732">Signal</keyword>
<dbReference type="InterPro" id="IPR013806">
    <property type="entry name" value="Kringle-like"/>
</dbReference>
<evidence type="ECO:0000256" key="6">
    <source>
        <dbReference type="ARBA" id="ARBA00022960"/>
    </source>
</evidence>
<feature type="domain" description="Fibronectin type-III" evidence="12">
    <location>
        <begin position="623"/>
        <end position="717"/>
    </location>
</feature>
<dbReference type="PROSITE" id="PS50853">
    <property type="entry name" value="FN3"/>
    <property type="match status" value="6"/>
</dbReference>
<reference evidence="15" key="1">
    <citation type="journal article" date="2004" name="Nature">
        <title>Genome duplication in the teleost fish Tetraodon nigroviridis reveals the early vertebrate proto-karyotype.</title>
        <authorList>
            <person name="Jaillon O."/>
            <person name="Aury J.-M."/>
            <person name="Brunet F."/>
            <person name="Petit J.-L."/>
            <person name="Stange-Thomann N."/>
            <person name="Mauceli E."/>
            <person name="Bouneau L."/>
            <person name="Fischer C."/>
            <person name="Ozouf-Costaz C."/>
            <person name="Bernot A."/>
            <person name="Nicaud S."/>
            <person name="Jaffe D."/>
            <person name="Fisher S."/>
            <person name="Lutfalla G."/>
            <person name="Dossat C."/>
            <person name="Segurens B."/>
            <person name="Dasilva C."/>
            <person name="Salanoubat M."/>
            <person name="Levy M."/>
            <person name="Boudet N."/>
            <person name="Castellano S."/>
            <person name="Anthouard V."/>
            <person name="Jubin C."/>
            <person name="Castelli V."/>
            <person name="Katinka M."/>
            <person name="Vacherie B."/>
            <person name="Biemont C."/>
            <person name="Skalli Z."/>
            <person name="Cattolico L."/>
            <person name="Poulain J."/>
            <person name="De Berardinis V."/>
            <person name="Cruaud C."/>
            <person name="Duprat S."/>
            <person name="Brottier P."/>
            <person name="Coutanceau J.-P."/>
            <person name="Gouzy J."/>
            <person name="Parra G."/>
            <person name="Lardier G."/>
            <person name="Chapple C."/>
            <person name="McKernan K.J."/>
            <person name="McEwan P."/>
            <person name="Bosak S."/>
            <person name="Kellis M."/>
            <person name="Volff J.-N."/>
            <person name="Guigo R."/>
            <person name="Zody M.C."/>
            <person name="Mesirov J."/>
            <person name="Lindblad-Toh K."/>
            <person name="Birren B."/>
            <person name="Nusbaum C."/>
            <person name="Kahn D."/>
            <person name="Robinson-Rechavi M."/>
            <person name="Laudet V."/>
            <person name="Schachter V."/>
            <person name="Quetier F."/>
            <person name="Saurin W."/>
            <person name="Scarpelli C."/>
            <person name="Wincker P."/>
            <person name="Lander E.S."/>
            <person name="Weissenbach J."/>
            <person name="Roest Crollius H."/>
        </authorList>
    </citation>
    <scope>NUCLEOTIDE SEQUENCE [LARGE SCALE GENOMIC DNA]</scope>
</reference>
<feature type="domain" description="Fibronectin type-I" evidence="13">
    <location>
        <begin position="572"/>
        <end position="615"/>
    </location>
</feature>
<dbReference type="SUPFAM" id="SSF49265">
    <property type="entry name" value="Fibronectin type III"/>
    <property type="match status" value="5"/>
</dbReference>
<keyword evidence="4" id="KW-0677">Repeat</keyword>
<protein>
    <recommendedName>
        <fullName evidence="1">Fibronectin</fullName>
    </recommendedName>
</protein>
<feature type="domain" description="Fibronectin type-I" evidence="13">
    <location>
        <begin position="251"/>
        <end position="295"/>
    </location>
</feature>
<dbReference type="GO" id="GO:0006953">
    <property type="term" value="P:acute-phase response"/>
    <property type="evidence" value="ECO:0007669"/>
    <property type="project" value="UniProtKB-KW"/>
</dbReference>
<feature type="disulfide bond" evidence="9">
    <location>
        <begin position="386"/>
        <end position="413"/>
    </location>
</feature>
<dbReference type="FunFam" id="2.10.70.10:FF:000004">
    <property type="entry name" value="Fibronectin 1"/>
    <property type="match status" value="2"/>
</dbReference>
<feature type="domain" description="Fibronectin type-III" evidence="12">
    <location>
        <begin position="922"/>
        <end position="1010"/>
    </location>
</feature>
<dbReference type="PROSITE" id="PS51092">
    <property type="entry name" value="FN2_2"/>
    <property type="match status" value="2"/>
</dbReference>
<feature type="domain" description="Fibronectin type-I" evidence="13">
    <location>
        <begin position="529"/>
        <end position="571"/>
    </location>
</feature>
<dbReference type="GO" id="GO:0007155">
    <property type="term" value="P:cell adhesion"/>
    <property type="evidence" value="ECO:0007669"/>
    <property type="project" value="UniProtKB-KW"/>
</dbReference>
<feature type="chain" id="PRO_5004243997" description="Fibronectin" evidence="11">
    <location>
        <begin position="22"/>
        <end position="1395"/>
    </location>
</feature>
<evidence type="ECO:0000256" key="1">
    <source>
        <dbReference type="ARBA" id="ARBA00020368"/>
    </source>
</evidence>